<reference evidence="1 2" key="2">
    <citation type="journal article" date="2013" name="Environ. Sci. Technol.">
        <title>The 4-tert-butylphenol-utilizing bacterium Sphingobium fuliginis OMI can degrade bisphenols via phenolic ring hydroxylation and meta-cleavage pathway.</title>
        <authorList>
            <person name="Ogata Y."/>
            <person name="Goda S."/>
            <person name="Toyama T."/>
            <person name="Sei K."/>
            <person name="Ike M."/>
        </authorList>
    </citation>
    <scope>NUCLEOTIDE SEQUENCE [LARGE SCALE GENOMIC DNA]</scope>
    <source>
        <strain evidence="1 2">OMI</strain>
    </source>
</reference>
<accession>A0A292ZKW3</accession>
<evidence type="ECO:0000313" key="2">
    <source>
        <dbReference type="Proteomes" id="UP000221538"/>
    </source>
</evidence>
<evidence type="ECO:0000313" key="1">
    <source>
        <dbReference type="EMBL" id="GAY23503.1"/>
    </source>
</evidence>
<dbReference type="Proteomes" id="UP000221538">
    <property type="component" value="Unassembled WGS sequence"/>
</dbReference>
<sequence length="95" mass="10236">MARAAGARHFACRPIRPVGACRHVRPEGIGVGHGGSTPIRLFGSESLAFGDASDYGPPFAIFGRTARLTRAAVAVRNRRALKRRRKCPSSRPRAV</sequence>
<comment type="caution">
    <text evidence="1">The sequence shown here is derived from an EMBL/GenBank/DDBJ whole genome shotgun (WGS) entry which is preliminary data.</text>
</comment>
<protein>
    <submittedName>
        <fullName evidence="1">Uncharacterized protein</fullName>
    </submittedName>
</protein>
<dbReference type="EMBL" id="BEWI01000032">
    <property type="protein sequence ID" value="GAY23503.1"/>
    <property type="molecule type" value="Genomic_DNA"/>
</dbReference>
<name>A0A292ZKW3_SPHSA</name>
<gene>
    <name evidence="1" type="ORF">SFOMI_4075</name>
</gene>
<organism evidence="1 2">
    <name type="scientific">Sphingobium fuliginis (strain ATCC 27551)</name>
    <dbReference type="NCBI Taxonomy" id="336203"/>
    <lineage>
        <taxon>Bacteria</taxon>
        <taxon>Pseudomonadati</taxon>
        <taxon>Pseudomonadota</taxon>
        <taxon>Alphaproteobacteria</taxon>
        <taxon>Sphingomonadales</taxon>
        <taxon>Sphingomonadaceae</taxon>
        <taxon>Sphingobium</taxon>
    </lineage>
</organism>
<dbReference type="AlphaFoldDB" id="A0A292ZKW3"/>
<proteinExistence type="predicted"/>
<reference evidence="1 2" key="1">
    <citation type="journal article" date="2013" name="Biodegradation">
        <title>Occurrence of 4-tert-butylphenol (4-t-BP) biodegradation in an aquatic sample caused by the presence of Spirodela polyrrhiza and isolation of a 4-t-BP-utilizing bacterium.</title>
        <authorList>
            <person name="Ogata Y."/>
            <person name="Toyama T."/>
            <person name="Yu N."/>
            <person name="Wang X."/>
            <person name="Sei K."/>
            <person name="Ike M."/>
        </authorList>
    </citation>
    <scope>NUCLEOTIDE SEQUENCE [LARGE SCALE GENOMIC DNA]</scope>
    <source>
        <strain evidence="1 2">OMI</strain>
    </source>
</reference>